<dbReference type="InterPro" id="IPR016186">
    <property type="entry name" value="C-type_lectin-like/link_sf"/>
</dbReference>
<dbReference type="PANTHER" id="PTHR47629">
    <property type="entry name" value="C-TYPE LECTIN-RELATED"/>
    <property type="match status" value="1"/>
</dbReference>
<dbReference type="Gene3D" id="3.10.100.10">
    <property type="entry name" value="Mannose-Binding Protein A, subunit A"/>
    <property type="match status" value="1"/>
</dbReference>
<evidence type="ECO:0000259" key="2">
    <source>
        <dbReference type="SMART" id="SM00605"/>
    </source>
</evidence>
<dbReference type="Proteomes" id="UP000005237">
    <property type="component" value="Unassembled WGS sequence"/>
</dbReference>
<sequence>MRLCFLKCILFSVLCLAEGLDIDDSEPTYKFGVRDGEPASLDGSKSVSVGSWEECVEECENDFECILASQKSPGQCNLFPWNTISDVKKKESGGVGRVAFRLYTNEPACDLNLPPLLHGKTYPLYPNNTNEYLWRIDTLDDGYHITYSRINQDENLVCGNWTWERPYADGCNPECRLSMIRLNAEPGEIANALRNMTSTTWEDCIQECHQHYLCAVVYFDEATAKCGYHEGADVLHFVQKTSADSGKRAAIKVNLNNETCKYTTEQLLNGTYYMADNTTLSTTVYWFMLNYHSHPNRLTFWSIHTYDEHYVVMFYNDELYKPPRDLHVSACPVNMRMDIGTTLKNLQPEQPFCYRPFSAPNITAERAKLLCNRMGLDLLPALNSVYANLNDGTVWSSAPMTAWSLGGTDHHRAWVGLERDKDCMGADTDTVYCRGNQQWQYSNPSMPSPFTDTETNVVFNWGSGQPDMSPEKTCVYTHIDRSADCFLYTAPCNSTDLNINGFFCGSLPQRLLFDIPKYAAVAGSYGFVDHPPYS</sequence>
<dbReference type="EnsemblMetazoa" id="CJA11662.1">
    <property type="protein sequence ID" value="CJA11662.1"/>
    <property type="gene ID" value="WBGene00130866"/>
</dbReference>
<name>A0A8R1HUV7_CAEJA</name>
<dbReference type="InterPro" id="IPR006583">
    <property type="entry name" value="PAN-3_domain"/>
</dbReference>
<evidence type="ECO:0000313" key="4">
    <source>
        <dbReference type="Proteomes" id="UP000005237"/>
    </source>
</evidence>
<feature type="domain" description="PAN-3" evidence="2">
    <location>
        <begin position="6"/>
        <end position="143"/>
    </location>
</feature>
<feature type="chain" id="PRO_5035743486" description="PAN-3 domain-containing protein" evidence="1">
    <location>
        <begin position="20"/>
        <end position="534"/>
    </location>
</feature>
<keyword evidence="1" id="KW-0732">Signal</keyword>
<protein>
    <recommendedName>
        <fullName evidence="2">PAN-3 domain-containing protein</fullName>
    </recommendedName>
</protein>
<feature type="signal peptide" evidence="1">
    <location>
        <begin position="1"/>
        <end position="19"/>
    </location>
</feature>
<evidence type="ECO:0000313" key="3">
    <source>
        <dbReference type="EnsemblMetazoa" id="CJA11662.1"/>
    </source>
</evidence>
<dbReference type="Pfam" id="PF08277">
    <property type="entry name" value="PAN_3"/>
    <property type="match status" value="2"/>
</dbReference>
<dbReference type="SUPFAM" id="SSF56436">
    <property type="entry name" value="C-type lectin-like"/>
    <property type="match status" value="1"/>
</dbReference>
<evidence type="ECO:0000256" key="1">
    <source>
        <dbReference type="SAM" id="SignalP"/>
    </source>
</evidence>
<dbReference type="InterPro" id="IPR016187">
    <property type="entry name" value="CTDL_fold"/>
</dbReference>
<reference evidence="3" key="2">
    <citation type="submission" date="2022-06" db="UniProtKB">
        <authorList>
            <consortium name="EnsemblMetazoa"/>
        </authorList>
    </citation>
    <scope>IDENTIFICATION</scope>
    <source>
        <strain evidence="3">DF5081</strain>
    </source>
</reference>
<dbReference type="SMART" id="SM00605">
    <property type="entry name" value="CW"/>
    <property type="match status" value="2"/>
</dbReference>
<dbReference type="PANTHER" id="PTHR47629:SF3">
    <property type="entry name" value="PAN-3 DOMAIN-CONTAINING PROTEIN"/>
    <property type="match status" value="1"/>
</dbReference>
<organism evidence="3 4">
    <name type="scientific">Caenorhabditis japonica</name>
    <dbReference type="NCBI Taxonomy" id="281687"/>
    <lineage>
        <taxon>Eukaryota</taxon>
        <taxon>Metazoa</taxon>
        <taxon>Ecdysozoa</taxon>
        <taxon>Nematoda</taxon>
        <taxon>Chromadorea</taxon>
        <taxon>Rhabditida</taxon>
        <taxon>Rhabditina</taxon>
        <taxon>Rhabditomorpha</taxon>
        <taxon>Rhabditoidea</taxon>
        <taxon>Rhabditidae</taxon>
        <taxon>Peloderinae</taxon>
        <taxon>Caenorhabditis</taxon>
    </lineage>
</organism>
<accession>A0A8R1HUV7</accession>
<dbReference type="AlphaFoldDB" id="A0A8R1HUV7"/>
<reference evidence="4" key="1">
    <citation type="submission" date="2010-08" db="EMBL/GenBank/DDBJ databases">
        <authorList>
            <consortium name="Caenorhabditis japonica Sequencing Consortium"/>
            <person name="Wilson R.K."/>
        </authorList>
    </citation>
    <scope>NUCLEOTIDE SEQUENCE [LARGE SCALE GENOMIC DNA]</scope>
    <source>
        <strain evidence="4">DF5081</strain>
    </source>
</reference>
<proteinExistence type="predicted"/>
<keyword evidence="4" id="KW-1185">Reference proteome</keyword>
<feature type="domain" description="PAN-3" evidence="2">
    <location>
        <begin position="179"/>
        <end position="300"/>
    </location>
</feature>
<dbReference type="CDD" id="cd00037">
    <property type="entry name" value="CLECT"/>
    <property type="match status" value="1"/>
</dbReference>